<dbReference type="AlphaFoldDB" id="A0A8S1Q878"/>
<gene>
    <name evidence="1" type="ORF">PPRIM_AZ9-3.1.T1470033</name>
</gene>
<sequence>MNHSLENVLNAFLIIHHKCVDTSVLYMTESEKKQSSKIQFINIKIQDTHNSNKDAKIAFSLAKLSIEIMDHILNILFTQQQTNTPDVLIQLKNLGRIHLIESKLEMKRMVELLQQRNTNAINPKLIFEQIQYNFEEFQSSFQTINNLAPSQTIFKWSIGGHQQQFMFIIK</sequence>
<accession>A0A8S1Q878</accession>
<reference evidence="1" key="1">
    <citation type="submission" date="2021-01" db="EMBL/GenBank/DDBJ databases">
        <authorList>
            <consortium name="Genoscope - CEA"/>
            <person name="William W."/>
        </authorList>
    </citation>
    <scope>NUCLEOTIDE SEQUENCE</scope>
</reference>
<dbReference type="Proteomes" id="UP000688137">
    <property type="component" value="Unassembled WGS sequence"/>
</dbReference>
<evidence type="ECO:0000313" key="1">
    <source>
        <dbReference type="EMBL" id="CAD8111294.1"/>
    </source>
</evidence>
<evidence type="ECO:0000313" key="2">
    <source>
        <dbReference type="Proteomes" id="UP000688137"/>
    </source>
</evidence>
<keyword evidence="2" id="KW-1185">Reference proteome</keyword>
<protein>
    <submittedName>
        <fullName evidence="1">Uncharacterized protein</fullName>
    </submittedName>
</protein>
<organism evidence="1 2">
    <name type="scientific">Paramecium primaurelia</name>
    <dbReference type="NCBI Taxonomy" id="5886"/>
    <lineage>
        <taxon>Eukaryota</taxon>
        <taxon>Sar</taxon>
        <taxon>Alveolata</taxon>
        <taxon>Ciliophora</taxon>
        <taxon>Intramacronucleata</taxon>
        <taxon>Oligohymenophorea</taxon>
        <taxon>Peniculida</taxon>
        <taxon>Parameciidae</taxon>
        <taxon>Paramecium</taxon>
    </lineage>
</organism>
<comment type="caution">
    <text evidence="1">The sequence shown here is derived from an EMBL/GenBank/DDBJ whole genome shotgun (WGS) entry which is preliminary data.</text>
</comment>
<proteinExistence type="predicted"/>
<dbReference type="EMBL" id="CAJJDM010000151">
    <property type="protein sequence ID" value="CAD8111294.1"/>
    <property type="molecule type" value="Genomic_DNA"/>
</dbReference>
<name>A0A8S1Q878_PARPR</name>